<organism evidence="1 2">
    <name type="scientific">Rangifer tarandus platyrhynchus</name>
    <name type="common">Svalbard reindeer</name>
    <dbReference type="NCBI Taxonomy" id="3082113"/>
    <lineage>
        <taxon>Eukaryota</taxon>
        <taxon>Metazoa</taxon>
        <taxon>Chordata</taxon>
        <taxon>Craniata</taxon>
        <taxon>Vertebrata</taxon>
        <taxon>Euteleostomi</taxon>
        <taxon>Mammalia</taxon>
        <taxon>Eutheria</taxon>
        <taxon>Laurasiatheria</taxon>
        <taxon>Artiodactyla</taxon>
        <taxon>Ruminantia</taxon>
        <taxon>Pecora</taxon>
        <taxon>Cervidae</taxon>
        <taxon>Odocoileinae</taxon>
        <taxon>Rangifer</taxon>
    </lineage>
</organism>
<name>A0AC59YN29_RANTA</name>
<dbReference type="EMBL" id="OX596102">
    <property type="protein sequence ID" value="CAM9813323.1"/>
    <property type="molecule type" value="Genomic_DNA"/>
</dbReference>
<accession>A0AC59YN29</accession>
<protein>
    <submittedName>
        <fullName evidence="1">Uncharacterized protein</fullName>
    </submittedName>
</protein>
<evidence type="ECO:0000313" key="1">
    <source>
        <dbReference type="EMBL" id="CAM9813323.1"/>
    </source>
</evidence>
<dbReference type="Proteomes" id="UP001162501">
    <property type="component" value="Chromosome 18"/>
</dbReference>
<reference evidence="1" key="2">
    <citation type="submission" date="2025-03" db="EMBL/GenBank/DDBJ databases">
        <authorList>
            <consortium name="ELIXIR-Norway"/>
            <consortium name="Elixir Norway"/>
        </authorList>
    </citation>
    <scope>NUCLEOTIDE SEQUENCE</scope>
</reference>
<proteinExistence type="predicted"/>
<sequence>MSPVTTSGGILKFWLTTFLTTCNLCPFPMKTHECLQHIHDKVCTGRKDPGSVLFTSCFVNDNHCLMQMLHCFHSGMFCFVLFLKNKVHQEGGEKQENDNKM</sequence>
<reference evidence="1" key="1">
    <citation type="submission" date="2023-05" db="EMBL/GenBank/DDBJ databases">
        <authorList>
            <consortium name="ELIXIR-Norway"/>
        </authorList>
    </citation>
    <scope>NUCLEOTIDE SEQUENCE</scope>
</reference>
<evidence type="ECO:0000313" key="2">
    <source>
        <dbReference type="Proteomes" id="UP001162501"/>
    </source>
</evidence>
<gene>
    <name evidence="1" type="ORF">MRATA1EN22A_LOCUS7819</name>
</gene>